<dbReference type="OrthoDB" id="3564718at2759"/>
<keyword evidence="1" id="KW-0175">Coiled coil</keyword>
<dbReference type="Proteomes" id="UP000184330">
    <property type="component" value="Unassembled WGS sequence"/>
</dbReference>
<keyword evidence="4" id="KW-1185">Reference proteome</keyword>
<name>A0A1L7XCM8_9HELO</name>
<feature type="compositionally biased region" description="Basic and acidic residues" evidence="2">
    <location>
        <begin position="113"/>
        <end position="134"/>
    </location>
</feature>
<evidence type="ECO:0000313" key="4">
    <source>
        <dbReference type="Proteomes" id="UP000184330"/>
    </source>
</evidence>
<feature type="compositionally biased region" description="Basic and acidic residues" evidence="2">
    <location>
        <begin position="26"/>
        <end position="45"/>
    </location>
</feature>
<feature type="region of interest" description="Disordered" evidence="2">
    <location>
        <begin position="108"/>
        <end position="141"/>
    </location>
</feature>
<feature type="region of interest" description="Disordered" evidence="2">
    <location>
        <begin position="1"/>
        <end position="45"/>
    </location>
</feature>
<proteinExistence type="predicted"/>
<feature type="coiled-coil region" evidence="1">
    <location>
        <begin position="194"/>
        <end position="228"/>
    </location>
</feature>
<evidence type="ECO:0000256" key="2">
    <source>
        <dbReference type="SAM" id="MobiDB-lite"/>
    </source>
</evidence>
<evidence type="ECO:0000313" key="3">
    <source>
        <dbReference type="EMBL" id="CZR62800.1"/>
    </source>
</evidence>
<accession>A0A1L7XCM8</accession>
<reference evidence="3 4" key="1">
    <citation type="submission" date="2016-03" db="EMBL/GenBank/DDBJ databases">
        <authorList>
            <person name="Ploux O."/>
        </authorList>
    </citation>
    <scope>NUCLEOTIDE SEQUENCE [LARGE SCALE GENOMIC DNA]</scope>
    <source>
        <strain evidence="3 4">UAMH 11012</strain>
    </source>
</reference>
<sequence length="312" mass="35235">MATLKAARSSINEDGDKMSGRAATGNEKENGQIAHDKLAITSRENDATAAEIYSNKNWLEMLPDIRFDSTKSGSSNRELDTDASWFDKDKSATVSKFYANTVPSTDSIFPDSRGADFGKKSPESSEKPPTKEESGSFDAPAIRLKGSNTNLEGFGIVFKDLLDQNAKLVARIKEIMECQEQENILPSDQSDMTIEKLRIMKSKAEKESRSLKDLNKKLEKALQKTTKNLWEKDYDLRDSKTRAEKLYRELKNSVSIDPMAKFEVWDKTPLESIRDEELETLKGKNKFLEERVKTLQLEVQRLKGRALGAVEH</sequence>
<feature type="coiled-coil region" evidence="1">
    <location>
        <begin position="278"/>
        <end position="305"/>
    </location>
</feature>
<gene>
    <name evidence="3" type="ORF">PAC_12697</name>
</gene>
<protein>
    <submittedName>
        <fullName evidence="3">Uncharacterized protein</fullName>
    </submittedName>
</protein>
<dbReference type="AlphaFoldDB" id="A0A1L7XCM8"/>
<evidence type="ECO:0000256" key="1">
    <source>
        <dbReference type="SAM" id="Coils"/>
    </source>
</evidence>
<dbReference type="EMBL" id="FJOG01000022">
    <property type="protein sequence ID" value="CZR62800.1"/>
    <property type="molecule type" value="Genomic_DNA"/>
</dbReference>
<organism evidence="3 4">
    <name type="scientific">Phialocephala subalpina</name>
    <dbReference type="NCBI Taxonomy" id="576137"/>
    <lineage>
        <taxon>Eukaryota</taxon>
        <taxon>Fungi</taxon>
        <taxon>Dikarya</taxon>
        <taxon>Ascomycota</taxon>
        <taxon>Pezizomycotina</taxon>
        <taxon>Leotiomycetes</taxon>
        <taxon>Helotiales</taxon>
        <taxon>Mollisiaceae</taxon>
        <taxon>Phialocephala</taxon>
        <taxon>Phialocephala fortinii species complex</taxon>
    </lineage>
</organism>